<evidence type="ECO:0000313" key="18">
    <source>
        <dbReference type="EMBL" id="MSU08132.1"/>
    </source>
</evidence>
<dbReference type="InterPro" id="IPR036542">
    <property type="entry name" value="PTS_IIA_lac/cel_sf"/>
</dbReference>
<evidence type="ECO:0000256" key="9">
    <source>
        <dbReference type="ARBA" id="ARBA00022683"/>
    </source>
</evidence>
<evidence type="ECO:0000256" key="17">
    <source>
        <dbReference type="PROSITE-ProRule" id="PRU00418"/>
    </source>
</evidence>
<keyword evidence="9" id="KW-0598">Phosphotransferase system</keyword>
<dbReference type="AlphaFoldDB" id="A0A6I2UGI6"/>
<keyword evidence="19" id="KW-1185">Reference proteome</keyword>
<keyword evidence="11 16" id="KW-0460">Magnesium</keyword>
<comment type="subunit">
    <text evidence="2">Homotrimer.</text>
</comment>
<sequence length="101" mass="11465">MTKEDMEMVAMEIVAYAGEARTQFLKAMDAMADKDWEAAEKLISEGYETVLSAHDSQTDMIAREAGGEDMELCFLMVHAQDHLMNAMLLGDMCKRFMKMMK</sequence>
<comment type="subcellular location">
    <subcellularLocation>
        <location evidence="1">Cytoplasm</location>
    </subcellularLocation>
</comment>
<feature type="active site" description="Tele-phosphohistidine intermediate" evidence="15">
    <location>
        <position position="78"/>
    </location>
</feature>
<evidence type="ECO:0000313" key="19">
    <source>
        <dbReference type="Proteomes" id="UP000433181"/>
    </source>
</evidence>
<evidence type="ECO:0000256" key="15">
    <source>
        <dbReference type="PIRSR" id="PIRSR000699-1"/>
    </source>
</evidence>
<dbReference type="Gene3D" id="1.20.58.80">
    <property type="entry name" value="Phosphotransferase system, lactose/cellobiose-type IIA subunit"/>
    <property type="match status" value="1"/>
</dbReference>
<evidence type="ECO:0000256" key="5">
    <source>
        <dbReference type="ARBA" id="ARBA00022490"/>
    </source>
</evidence>
<dbReference type="GO" id="GO:0046872">
    <property type="term" value="F:metal ion binding"/>
    <property type="evidence" value="ECO:0007669"/>
    <property type="project" value="UniProtKB-KW"/>
</dbReference>
<evidence type="ECO:0000256" key="4">
    <source>
        <dbReference type="ARBA" id="ARBA00022448"/>
    </source>
</evidence>
<keyword evidence="7" id="KW-0762">Sugar transport</keyword>
<dbReference type="EMBL" id="VUNR01000005">
    <property type="protein sequence ID" value="MSU08132.1"/>
    <property type="molecule type" value="Genomic_DNA"/>
</dbReference>
<dbReference type="GO" id="GO:0016740">
    <property type="term" value="F:transferase activity"/>
    <property type="evidence" value="ECO:0007669"/>
    <property type="project" value="UniProtKB-KW"/>
</dbReference>
<name>A0A6I2UGI6_9FIRM</name>
<dbReference type="Pfam" id="PF02255">
    <property type="entry name" value="PTS_IIA"/>
    <property type="match status" value="1"/>
</dbReference>
<evidence type="ECO:0000256" key="13">
    <source>
        <dbReference type="ARBA" id="ARBA00031467"/>
    </source>
</evidence>
<dbReference type="InterPro" id="IPR003188">
    <property type="entry name" value="PTS_IIA_lac/cel"/>
</dbReference>
<keyword evidence="5" id="KW-0963">Cytoplasm</keyword>
<evidence type="ECO:0000256" key="11">
    <source>
        <dbReference type="ARBA" id="ARBA00022842"/>
    </source>
</evidence>
<dbReference type="PIRSF" id="PIRSF000699">
    <property type="entry name" value="PTS_IILac_III"/>
    <property type="match status" value="1"/>
</dbReference>
<protein>
    <recommendedName>
        <fullName evidence="3">PTS system lactose-specific EIIA component</fullName>
    </recommendedName>
    <alternativeName>
        <fullName evidence="12">EIIA-Lac</fullName>
    </alternativeName>
    <alternativeName>
        <fullName evidence="14">EIII-Lac</fullName>
    </alternativeName>
    <alternativeName>
        <fullName evidence="13">Lactose-specific phosphotransferase enzyme IIA component</fullName>
    </alternativeName>
</protein>
<gene>
    <name evidence="18" type="ORF">FYJ84_03885</name>
</gene>
<feature type="binding site" evidence="16">
    <location>
        <position position="81"/>
    </location>
    <ligand>
        <name>Mg(2+)</name>
        <dbReference type="ChEBI" id="CHEBI:18420"/>
        <note>ligand shared between all trimeric partners</note>
    </ligand>
</feature>
<keyword evidence="10 16" id="KW-0479">Metal-binding</keyword>
<evidence type="ECO:0000256" key="2">
    <source>
        <dbReference type="ARBA" id="ARBA00011233"/>
    </source>
</evidence>
<evidence type="ECO:0000256" key="3">
    <source>
        <dbReference type="ARBA" id="ARBA00014322"/>
    </source>
</evidence>
<dbReference type="GeneID" id="96778046"/>
<dbReference type="PROSITE" id="PS51095">
    <property type="entry name" value="PTS_EIIA_TYPE_3"/>
    <property type="match status" value="1"/>
</dbReference>
<keyword evidence="4" id="KW-0813">Transport</keyword>
<comment type="caution">
    <text evidence="18">The sequence shown here is derived from an EMBL/GenBank/DDBJ whole genome shotgun (WGS) entry which is preliminary data.</text>
</comment>
<feature type="modified residue" description="Phosphohistidine; by HPr" evidence="17">
    <location>
        <position position="78"/>
    </location>
</feature>
<dbReference type="SUPFAM" id="SSF46973">
    <property type="entry name" value="Enzyme IIa from lactose specific PTS, IIa-lac"/>
    <property type="match status" value="1"/>
</dbReference>
<proteinExistence type="predicted"/>
<dbReference type="GO" id="GO:0005737">
    <property type="term" value="C:cytoplasm"/>
    <property type="evidence" value="ECO:0007669"/>
    <property type="project" value="UniProtKB-SubCell"/>
</dbReference>
<organism evidence="18 19">
    <name type="scientific">Anaerovibrio slackiae</name>
    <dbReference type="NCBI Taxonomy" id="2652309"/>
    <lineage>
        <taxon>Bacteria</taxon>
        <taxon>Bacillati</taxon>
        <taxon>Bacillota</taxon>
        <taxon>Negativicutes</taxon>
        <taxon>Selenomonadales</taxon>
        <taxon>Selenomonadaceae</taxon>
        <taxon>Anaerovibrio</taxon>
    </lineage>
</organism>
<dbReference type="Proteomes" id="UP000433181">
    <property type="component" value="Unassembled WGS sequence"/>
</dbReference>
<dbReference type="GO" id="GO:0009401">
    <property type="term" value="P:phosphoenolpyruvate-dependent sugar phosphotransferase system"/>
    <property type="evidence" value="ECO:0007669"/>
    <property type="project" value="UniProtKB-KW"/>
</dbReference>
<dbReference type="RefSeq" id="WP_154406291.1">
    <property type="nucleotide sequence ID" value="NZ_JAQXJM010000123.1"/>
</dbReference>
<keyword evidence="6" id="KW-0597">Phosphoprotein</keyword>
<evidence type="ECO:0000256" key="8">
    <source>
        <dbReference type="ARBA" id="ARBA00022679"/>
    </source>
</evidence>
<accession>A0A6I2UGI6</accession>
<evidence type="ECO:0000256" key="16">
    <source>
        <dbReference type="PIRSR" id="PIRSR000699-2"/>
    </source>
</evidence>
<evidence type="ECO:0000256" key="1">
    <source>
        <dbReference type="ARBA" id="ARBA00004496"/>
    </source>
</evidence>
<dbReference type="CDD" id="cd00215">
    <property type="entry name" value="PTS_IIA_lac"/>
    <property type="match status" value="1"/>
</dbReference>
<evidence type="ECO:0000256" key="6">
    <source>
        <dbReference type="ARBA" id="ARBA00022553"/>
    </source>
</evidence>
<dbReference type="PANTHER" id="PTHR34382">
    <property type="entry name" value="PTS SYSTEM N,N'-DIACETYLCHITOBIOSE-SPECIFIC EIIA COMPONENT"/>
    <property type="match status" value="1"/>
</dbReference>
<reference evidence="18 19" key="1">
    <citation type="submission" date="2019-08" db="EMBL/GenBank/DDBJ databases">
        <title>In-depth cultivation of the pig gut microbiome towards novel bacterial diversity and tailored functional studies.</title>
        <authorList>
            <person name="Wylensek D."/>
            <person name="Hitch T.C.A."/>
            <person name="Clavel T."/>
        </authorList>
    </citation>
    <scope>NUCLEOTIDE SEQUENCE [LARGE SCALE GENOMIC DNA]</scope>
    <source>
        <strain evidence="18 19">WCA-693-APC-5D-A</strain>
    </source>
</reference>
<comment type="cofactor">
    <cofactor evidence="16">
        <name>Mg(2+)</name>
        <dbReference type="ChEBI" id="CHEBI:18420"/>
    </cofactor>
    <text evidence="16">Binds 1 Mg(2+) ion per trimer.</text>
</comment>
<evidence type="ECO:0000256" key="7">
    <source>
        <dbReference type="ARBA" id="ARBA00022597"/>
    </source>
</evidence>
<evidence type="ECO:0000256" key="12">
    <source>
        <dbReference type="ARBA" id="ARBA00030293"/>
    </source>
</evidence>
<evidence type="ECO:0000256" key="10">
    <source>
        <dbReference type="ARBA" id="ARBA00022723"/>
    </source>
</evidence>
<dbReference type="PANTHER" id="PTHR34382:SF9">
    <property type="entry name" value="PHOSPHOTRANSFERASE SYSTEM SUGAR-SPECIFIC EII COMPONENT"/>
    <property type="match status" value="1"/>
</dbReference>
<evidence type="ECO:0000256" key="14">
    <source>
        <dbReference type="ARBA" id="ARBA00032708"/>
    </source>
</evidence>
<keyword evidence="8" id="KW-0808">Transferase</keyword>